<name>A0ABZ0RI81_9BACT</name>
<dbReference type="EMBL" id="CP138858">
    <property type="protein sequence ID" value="WPJ94808.1"/>
    <property type="molecule type" value="Genomic_DNA"/>
</dbReference>
<reference evidence="1 2" key="1">
    <citation type="submission" date="2023-11" db="EMBL/GenBank/DDBJ databases">
        <title>Coraliomargarita sp. nov., isolated from marine algae.</title>
        <authorList>
            <person name="Lee J.K."/>
            <person name="Baek J.H."/>
            <person name="Kim J.M."/>
            <person name="Choi D.G."/>
            <person name="Jeon C.O."/>
        </authorList>
    </citation>
    <scope>NUCLEOTIDE SEQUENCE [LARGE SCALE GENOMIC DNA]</scope>
    <source>
        <strain evidence="1 2">J2-16</strain>
    </source>
</reference>
<accession>A0ABZ0RI81</accession>
<dbReference type="RefSeq" id="WP_319831719.1">
    <property type="nucleotide sequence ID" value="NZ_CP138858.1"/>
</dbReference>
<dbReference type="InterPro" id="IPR019734">
    <property type="entry name" value="TPR_rpt"/>
</dbReference>
<keyword evidence="2" id="KW-1185">Reference proteome</keyword>
<dbReference type="Proteomes" id="UP001324993">
    <property type="component" value="Chromosome"/>
</dbReference>
<organism evidence="1 2">
    <name type="scientific">Coraliomargarita algicola</name>
    <dbReference type="NCBI Taxonomy" id="3092156"/>
    <lineage>
        <taxon>Bacteria</taxon>
        <taxon>Pseudomonadati</taxon>
        <taxon>Verrucomicrobiota</taxon>
        <taxon>Opitutia</taxon>
        <taxon>Puniceicoccales</taxon>
        <taxon>Coraliomargaritaceae</taxon>
        <taxon>Coraliomargarita</taxon>
    </lineage>
</organism>
<protein>
    <recommendedName>
        <fullName evidence="3">Tetratricopeptide repeat protein</fullName>
    </recommendedName>
</protein>
<dbReference type="SUPFAM" id="SSF48452">
    <property type="entry name" value="TPR-like"/>
    <property type="match status" value="1"/>
</dbReference>
<proteinExistence type="predicted"/>
<dbReference type="NCBIfam" id="NF047558">
    <property type="entry name" value="TPR_END_plus"/>
    <property type="match status" value="1"/>
</dbReference>
<evidence type="ECO:0000313" key="1">
    <source>
        <dbReference type="EMBL" id="WPJ94808.1"/>
    </source>
</evidence>
<evidence type="ECO:0008006" key="3">
    <source>
        <dbReference type="Google" id="ProtNLM"/>
    </source>
</evidence>
<evidence type="ECO:0000313" key="2">
    <source>
        <dbReference type="Proteomes" id="UP001324993"/>
    </source>
</evidence>
<dbReference type="Pfam" id="PF13181">
    <property type="entry name" value="TPR_8"/>
    <property type="match status" value="1"/>
</dbReference>
<dbReference type="InterPro" id="IPR011990">
    <property type="entry name" value="TPR-like_helical_dom_sf"/>
</dbReference>
<sequence length="121" mass="13757">MARRSNLDFELSFFESLHRRMPKDIQVASILAHIYTQVGRIDAGLKMDRKLVRLDPEDPTAHYNLACSLSLKGRNSEALEVLRTAISLGYKDFHWMQHDPDLGALHEYAGFRCLLSDLGIG</sequence>
<gene>
    <name evidence="1" type="ORF">SH580_15355</name>
</gene>
<dbReference type="Gene3D" id="1.25.40.10">
    <property type="entry name" value="Tetratricopeptide repeat domain"/>
    <property type="match status" value="1"/>
</dbReference>